<comment type="caution">
    <text evidence="2">The sequence shown here is derived from an EMBL/GenBank/DDBJ whole genome shotgun (WGS) entry which is preliminary data.</text>
</comment>
<keyword evidence="1" id="KW-0812">Transmembrane</keyword>
<dbReference type="AlphaFoldDB" id="A0AAD4Z669"/>
<protein>
    <submittedName>
        <fullName evidence="2">Uncharacterized protein</fullName>
    </submittedName>
</protein>
<dbReference type="EMBL" id="JAJFAZ020000004">
    <property type="protein sequence ID" value="KAI5333984.1"/>
    <property type="molecule type" value="Genomic_DNA"/>
</dbReference>
<reference evidence="2 3" key="1">
    <citation type="journal article" date="2022" name="G3 (Bethesda)">
        <title>Whole-genome sequence and methylome profiling of the almond [Prunus dulcis (Mill.) D.A. Webb] cultivar 'Nonpareil'.</title>
        <authorList>
            <person name="D'Amico-Willman K.M."/>
            <person name="Ouma W.Z."/>
            <person name="Meulia T."/>
            <person name="Sideli G.M."/>
            <person name="Gradziel T.M."/>
            <person name="Fresnedo-Ramirez J."/>
        </authorList>
    </citation>
    <scope>NUCLEOTIDE SEQUENCE [LARGE SCALE GENOMIC DNA]</scope>
    <source>
        <strain evidence="2">Clone GOH B32 T37-40</strain>
    </source>
</reference>
<proteinExistence type="predicted"/>
<organism evidence="2 3">
    <name type="scientific">Prunus dulcis</name>
    <name type="common">Almond</name>
    <name type="synonym">Amygdalus dulcis</name>
    <dbReference type="NCBI Taxonomy" id="3755"/>
    <lineage>
        <taxon>Eukaryota</taxon>
        <taxon>Viridiplantae</taxon>
        <taxon>Streptophyta</taxon>
        <taxon>Embryophyta</taxon>
        <taxon>Tracheophyta</taxon>
        <taxon>Spermatophyta</taxon>
        <taxon>Magnoliopsida</taxon>
        <taxon>eudicotyledons</taxon>
        <taxon>Gunneridae</taxon>
        <taxon>Pentapetalae</taxon>
        <taxon>rosids</taxon>
        <taxon>fabids</taxon>
        <taxon>Rosales</taxon>
        <taxon>Rosaceae</taxon>
        <taxon>Amygdaloideae</taxon>
        <taxon>Amygdaleae</taxon>
        <taxon>Prunus</taxon>
    </lineage>
</organism>
<feature type="transmembrane region" description="Helical" evidence="1">
    <location>
        <begin position="43"/>
        <end position="63"/>
    </location>
</feature>
<gene>
    <name evidence="2" type="ORF">L3X38_024117</name>
</gene>
<sequence length="122" mass="13886">MTFNKKVVLFAPCCKAGYSGEERWFRASLNRLGLGPFGSFGLVAFHWRILSFCIILAVWQGYIGTNFGASSSLLLYSFAVRQGWPGERFLKPLQARSPYHHCPRPCEWVWQGDLEKVALLEV</sequence>
<evidence type="ECO:0000313" key="2">
    <source>
        <dbReference type="EMBL" id="KAI5333984.1"/>
    </source>
</evidence>
<evidence type="ECO:0000313" key="3">
    <source>
        <dbReference type="Proteomes" id="UP001054821"/>
    </source>
</evidence>
<keyword evidence="1" id="KW-1133">Transmembrane helix</keyword>
<evidence type="ECO:0000256" key="1">
    <source>
        <dbReference type="SAM" id="Phobius"/>
    </source>
</evidence>
<keyword evidence="1" id="KW-0472">Membrane</keyword>
<accession>A0AAD4Z669</accession>
<keyword evidence="3" id="KW-1185">Reference proteome</keyword>
<dbReference type="Proteomes" id="UP001054821">
    <property type="component" value="Chromosome 4"/>
</dbReference>
<name>A0AAD4Z669_PRUDU</name>